<feature type="transmembrane region" description="Helical" evidence="2">
    <location>
        <begin position="103"/>
        <end position="122"/>
    </location>
</feature>
<evidence type="ECO:0000313" key="3">
    <source>
        <dbReference type="EMBL" id="KAG2441656.1"/>
    </source>
</evidence>
<sequence>MGKFGGDNPVAKAAICCSALCCVVLLGCSIAILVINRNELASVTYTCWYTWPYTTCTAYYWGCLASANFDDTTPCNYLYAVGALGIFSASLTLCFIACPGGMIGNLISAIFHVVWWAVAGDYFNSKYNEAHDVPLNNYRHAIMGLCWTNLSFSGVQFLVAIFGVVGMRNGGSRGGDYEDRSEDKHHKHKHEHQSHAEMTDQHPPPPMANPYPAPPPPAGGAYPPPPPPAGYPAL</sequence>
<reference evidence="3" key="1">
    <citation type="journal article" date="2020" name="bioRxiv">
        <title>Comparative genomics of Chlamydomonas.</title>
        <authorList>
            <person name="Craig R.J."/>
            <person name="Hasan A.R."/>
            <person name="Ness R.W."/>
            <person name="Keightley P.D."/>
        </authorList>
    </citation>
    <scope>NUCLEOTIDE SEQUENCE</scope>
    <source>
        <strain evidence="3">SAG 7.73</strain>
    </source>
</reference>
<feature type="transmembrane region" description="Helical" evidence="2">
    <location>
        <begin position="12"/>
        <end position="35"/>
    </location>
</feature>
<keyword evidence="2" id="KW-0812">Transmembrane</keyword>
<organism evidence="3 4">
    <name type="scientific">Chlamydomonas incerta</name>
    <dbReference type="NCBI Taxonomy" id="51695"/>
    <lineage>
        <taxon>Eukaryota</taxon>
        <taxon>Viridiplantae</taxon>
        <taxon>Chlorophyta</taxon>
        <taxon>core chlorophytes</taxon>
        <taxon>Chlorophyceae</taxon>
        <taxon>CS clade</taxon>
        <taxon>Chlamydomonadales</taxon>
        <taxon>Chlamydomonadaceae</taxon>
        <taxon>Chlamydomonas</taxon>
    </lineage>
</organism>
<name>A0A835W9K9_CHLIN</name>
<feature type="transmembrane region" description="Helical" evidence="2">
    <location>
        <begin position="142"/>
        <end position="165"/>
    </location>
</feature>
<keyword evidence="4" id="KW-1185">Reference proteome</keyword>
<gene>
    <name evidence="3" type="ORF">HXX76_003274</name>
</gene>
<evidence type="ECO:0000256" key="1">
    <source>
        <dbReference type="SAM" id="MobiDB-lite"/>
    </source>
</evidence>
<evidence type="ECO:0000256" key="2">
    <source>
        <dbReference type="SAM" id="Phobius"/>
    </source>
</evidence>
<feature type="region of interest" description="Disordered" evidence="1">
    <location>
        <begin position="173"/>
        <end position="234"/>
    </location>
</feature>
<feature type="compositionally biased region" description="Pro residues" evidence="1">
    <location>
        <begin position="202"/>
        <end position="234"/>
    </location>
</feature>
<protein>
    <submittedName>
        <fullName evidence="3">Uncharacterized protein</fullName>
    </submittedName>
</protein>
<dbReference type="PROSITE" id="PS51257">
    <property type="entry name" value="PROKAR_LIPOPROTEIN"/>
    <property type="match status" value="1"/>
</dbReference>
<keyword evidence="2" id="KW-1133">Transmembrane helix</keyword>
<feature type="compositionally biased region" description="Basic and acidic residues" evidence="1">
    <location>
        <begin position="175"/>
        <end position="184"/>
    </location>
</feature>
<feature type="transmembrane region" description="Helical" evidence="2">
    <location>
        <begin position="77"/>
        <end position="96"/>
    </location>
</feature>
<dbReference type="AlphaFoldDB" id="A0A835W9K9"/>
<dbReference type="Proteomes" id="UP000650467">
    <property type="component" value="Unassembled WGS sequence"/>
</dbReference>
<accession>A0A835W9K9</accession>
<dbReference type="EMBL" id="JAEHOC010000005">
    <property type="protein sequence ID" value="KAG2441656.1"/>
    <property type="molecule type" value="Genomic_DNA"/>
</dbReference>
<comment type="caution">
    <text evidence="3">The sequence shown here is derived from an EMBL/GenBank/DDBJ whole genome shotgun (WGS) entry which is preliminary data.</text>
</comment>
<keyword evidence="2" id="KW-0472">Membrane</keyword>
<dbReference type="OrthoDB" id="540443at2759"/>
<evidence type="ECO:0000313" key="4">
    <source>
        <dbReference type="Proteomes" id="UP000650467"/>
    </source>
</evidence>
<proteinExistence type="predicted"/>